<name>A0A1J5QG60_9ZZZZ</name>
<organism evidence="1">
    <name type="scientific">mine drainage metagenome</name>
    <dbReference type="NCBI Taxonomy" id="410659"/>
    <lineage>
        <taxon>unclassified sequences</taxon>
        <taxon>metagenomes</taxon>
        <taxon>ecological metagenomes</taxon>
    </lineage>
</organism>
<dbReference type="EMBL" id="MLJW01001302">
    <property type="protein sequence ID" value="OIQ78959.1"/>
    <property type="molecule type" value="Genomic_DNA"/>
</dbReference>
<sequence>MSFFHSKEFQGTQYTFDHLDPFVTSVSLDAAGSKVVELDVTFSCHCFTEAFDESLHQDHHRYRFQGELRAFDVLRYACSLQLPTVIAAMFRGRIHRGDGSLTYVAYITLSDAPGEQPYSVFFSLERDDSKPGNVLAMRIKSAYLKSLVAKANAQSWRFVSLAGEVSGLFVKVPKTRPRKKAP</sequence>
<dbReference type="AlphaFoldDB" id="A0A1J5QG60"/>
<comment type="caution">
    <text evidence="1">The sequence shown here is derived from an EMBL/GenBank/DDBJ whole genome shotgun (WGS) entry which is preliminary data.</text>
</comment>
<protein>
    <submittedName>
        <fullName evidence="1">Uncharacterized protein</fullName>
    </submittedName>
</protein>
<reference evidence="1" key="1">
    <citation type="submission" date="2016-10" db="EMBL/GenBank/DDBJ databases">
        <title>Sequence of Gallionella enrichment culture.</title>
        <authorList>
            <person name="Poehlein A."/>
            <person name="Muehling M."/>
            <person name="Daniel R."/>
        </authorList>
    </citation>
    <scope>NUCLEOTIDE SEQUENCE</scope>
</reference>
<accession>A0A1J5QG60</accession>
<evidence type="ECO:0000313" key="1">
    <source>
        <dbReference type="EMBL" id="OIQ78959.1"/>
    </source>
</evidence>
<proteinExistence type="predicted"/>
<gene>
    <name evidence="1" type="ORF">GALL_393240</name>
</gene>